<keyword evidence="4 5" id="KW-0472">Membrane</keyword>
<dbReference type="VEuPathDB" id="FungiDB:F4678DRAFT_215307"/>
<gene>
    <name evidence="6" type="ORF">NPX13_g7740</name>
</gene>
<evidence type="ECO:0000256" key="4">
    <source>
        <dbReference type="ARBA" id="ARBA00023136"/>
    </source>
</evidence>
<evidence type="ECO:0000256" key="2">
    <source>
        <dbReference type="ARBA" id="ARBA00022692"/>
    </source>
</evidence>
<sequence>MASTQEICKGLQTPGQAKRYTDALVGLGFILGCQLLVVPIQLAFDTHSINIPASILVMLFFFFTMTIASSVDGDVAKFYDRHLRGPTDFVGRHMSLGFVTFFILLIKDHIEHVSDIPKLTGAFVVTTIIGYLVSYLLAYGGFNLESRFRKQKRAANDMESNNEIWPSPPVTCPSPSYEWRVVRPDRLSTLSEALSTSEPLVEISTTAESPTSKLIAWILRTLPIWICLFLIAVVGLPIYQATGYMLLFDVFSLTLFWVASVQFQRSLRSSQSLLHFRRLRSLTLIFCNPILITWALATAYMYAKAACVGPSVEFVIKDFRHFSSLSKCILHIMGDHDVPAHLGAGDLAGLLLDAGVACMGFKMYEYRAELWASLGTVTVTCTALAAISVFLNVLIAHGCGLQAADALAFAGRSATLALGIPAIENIGGSTTLASSVAVFSGIVWQMAGDWLLSVLHINDRAPRDHSKPLVKPPPVSEKSFGVFSKAKPVAHTEEKKEDSNSNNDCAKTSEESSVVAAGVTIGINAAAMGTAYLIERDSRAVAYSALSMILFGAATVALTAFPATTTAIKMLTSS</sequence>
<organism evidence="6 7">
    <name type="scientific">Xylaria arbuscula</name>
    <dbReference type="NCBI Taxonomy" id="114810"/>
    <lineage>
        <taxon>Eukaryota</taxon>
        <taxon>Fungi</taxon>
        <taxon>Dikarya</taxon>
        <taxon>Ascomycota</taxon>
        <taxon>Pezizomycotina</taxon>
        <taxon>Sordariomycetes</taxon>
        <taxon>Xylariomycetidae</taxon>
        <taxon>Xylariales</taxon>
        <taxon>Xylariaceae</taxon>
        <taxon>Xylaria</taxon>
    </lineage>
</organism>
<comment type="subcellular location">
    <subcellularLocation>
        <location evidence="1">Membrane</location>
        <topology evidence="1">Multi-pass membrane protein</topology>
    </subcellularLocation>
</comment>
<feature type="transmembrane region" description="Helical" evidence="5">
    <location>
        <begin position="514"/>
        <end position="534"/>
    </location>
</feature>
<evidence type="ECO:0000313" key="6">
    <source>
        <dbReference type="EMBL" id="KAJ3564737.1"/>
    </source>
</evidence>
<protein>
    <recommendedName>
        <fullName evidence="8">LrgB-like protein</fullName>
    </recommendedName>
</protein>
<dbReference type="InterPro" id="IPR007300">
    <property type="entry name" value="CidB/LrgB"/>
</dbReference>
<dbReference type="GO" id="GO:0016020">
    <property type="term" value="C:membrane"/>
    <property type="evidence" value="ECO:0007669"/>
    <property type="project" value="UniProtKB-SubCell"/>
</dbReference>
<evidence type="ECO:0000256" key="1">
    <source>
        <dbReference type="ARBA" id="ARBA00004141"/>
    </source>
</evidence>
<feature type="transmembrane region" description="Helical" evidence="5">
    <location>
        <begin position="540"/>
        <end position="561"/>
    </location>
</feature>
<keyword evidence="7" id="KW-1185">Reference proteome</keyword>
<reference evidence="6" key="1">
    <citation type="submission" date="2022-07" db="EMBL/GenBank/DDBJ databases">
        <title>Genome Sequence of Xylaria arbuscula.</title>
        <authorList>
            <person name="Buettner E."/>
        </authorList>
    </citation>
    <scope>NUCLEOTIDE SEQUENCE</scope>
    <source>
        <strain evidence="6">VT107</strain>
    </source>
</reference>
<feature type="transmembrane region" description="Helical" evidence="5">
    <location>
        <begin position="244"/>
        <end position="261"/>
    </location>
</feature>
<feature type="transmembrane region" description="Helical" evidence="5">
    <location>
        <begin position="217"/>
        <end position="238"/>
    </location>
</feature>
<accession>A0A9W8TK38</accession>
<keyword evidence="3 5" id="KW-1133">Transmembrane helix</keyword>
<evidence type="ECO:0000256" key="3">
    <source>
        <dbReference type="ARBA" id="ARBA00022989"/>
    </source>
</evidence>
<dbReference type="EMBL" id="JANPWZ010001580">
    <property type="protein sequence ID" value="KAJ3564737.1"/>
    <property type="molecule type" value="Genomic_DNA"/>
</dbReference>
<proteinExistence type="predicted"/>
<dbReference type="Pfam" id="PF04172">
    <property type="entry name" value="LrgB"/>
    <property type="match status" value="2"/>
</dbReference>
<dbReference type="Proteomes" id="UP001148614">
    <property type="component" value="Unassembled WGS sequence"/>
</dbReference>
<evidence type="ECO:0000256" key="5">
    <source>
        <dbReference type="SAM" id="Phobius"/>
    </source>
</evidence>
<feature type="transmembrane region" description="Helical" evidence="5">
    <location>
        <begin position="20"/>
        <end position="43"/>
    </location>
</feature>
<name>A0A9W8TK38_9PEZI</name>
<dbReference type="PANTHER" id="PTHR30249:SF0">
    <property type="entry name" value="PLASTIDAL GLYCOLATE_GLYCERATE TRANSLOCATOR 1, CHLOROPLASTIC"/>
    <property type="match status" value="1"/>
</dbReference>
<evidence type="ECO:0000313" key="7">
    <source>
        <dbReference type="Proteomes" id="UP001148614"/>
    </source>
</evidence>
<keyword evidence="2 5" id="KW-0812">Transmembrane</keyword>
<feature type="transmembrane region" description="Helical" evidence="5">
    <location>
        <begin position="370"/>
        <end position="394"/>
    </location>
</feature>
<evidence type="ECO:0008006" key="8">
    <source>
        <dbReference type="Google" id="ProtNLM"/>
    </source>
</evidence>
<feature type="transmembrane region" description="Helical" evidence="5">
    <location>
        <begin position="89"/>
        <end position="107"/>
    </location>
</feature>
<feature type="transmembrane region" description="Helical" evidence="5">
    <location>
        <begin position="49"/>
        <end position="68"/>
    </location>
</feature>
<feature type="transmembrane region" description="Helical" evidence="5">
    <location>
        <begin position="119"/>
        <end position="142"/>
    </location>
</feature>
<dbReference type="AlphaFoldDB" id="A0A9W8TK38"/>
<feature type="transmembrane region" description="Helical" evidence="5">
    <location>
        <begin position="282"/>
        <end position="303"/>
    </location>
</feature>
<dbReference type="PANTHER" id="PTHR30249">
    <property type="entry name" value="PUTATIVE SEROTONIN TRANSPORTER"/>
    <property type="match status" value="1"/>
</dbReference>
<comment type="caution">
    <text evidence="6">The sequence shown here is derived from an EMBL/GenBank/DDBJ whole genome shotgun (WGS) entry which is preliminary data.</text>
</comment>